<dbReference type="SMART" id="SM00220">
    <property type="entry name" value="S_TKc"/>
    <property type="match status" value="1"/>
</dbReference>
<dbReference type="EMBL" id="JAZAVK010000049">
    <property type="protein sequence ID" value="KAK7427793.1"/>
    <property type="molecule type" value="Genomic_DNA"/>
</dbReference>
<evidence type="ECO:0000313" key="4">
    <source>
        <dbReference type="Proteomes" id="UP001498421"/>
    </source>
</evidence>
<dbReference type="InterPro" id="IPR000719">
    <property type="entry name" value="Prot_kinase_dom"/>
</dbReference>
<keyword evidence="4" id="KW-1185">Reference proteome</keyword>
<gene>
    <name evidence="3" type="ORF">QQZ08_005731</name>
</gene>
<name>A0ABR1I2P4_9HYPO</name>
<dbReference type="Pfam" id="PF00069">
    <property type="entry name" value="Pkinase"/>
    <property type="match status" value="1"/>
</dbReference>
<evidence type="ECO:0000256" key="1">
    <source>
        <dbReference type="SAM" id="MobiDB-lite"/>
    </source>
</evidence>
<dbReference type="PANTHER" id="PTHR24359">
    <property type="entry name" value="SERINE/THREONINE-PROTEIN KINASE SBK1"/>
    <property type="match status" value="1"/>
</dbReference>
<dbReference type="Gene3D" id="1.10.510.10">
    <property type="entry name" value="Transferase(Phosphotransferase) domain 1"/>
    <property type="match status" value="1"/>
</dbReference>
<feature type="region of interest" description="Disordered" evidence="1">
    <location>
        <begin position="483"/>
        <end position="507"/>
    </location>
</feature>
<dbReference type="InterPro" id="IPR011009">
    <property type="entry name" value="Kinase-like_dom_sf"/>
</dbReference>
<comment type="caution">
    <text evidence="3">The sequence shown here is derived from an EMBL/GenBank/DDBJ whole genome shotgun (WGS) entry which is preliminary data.</text>
</comment>
<reference evidence="3 4" key="1">
    <citation type="journal article" date="2025" name="Microbiol. Resour. Announc.">
        <title>Draft genome sequences for Neonectria magnoliae and Neonectria punicea, canker pathogens of Liriodendron tulipifera and Acer saccharum in West Virginia.</title>
        <authorList>
            <person name="Petronek H.M."/>
            <person name="Kasson M.T."/>
            <person name="Metheny A.M."/>
            <person name="Stauder C.M."/>
            <person name="Lovett B."/>
            <person name="Lynch S.C."/>
            <person name="Garnas J.R."/>
            <person name="Kasson L.R."/>
            <person name="Stajich J.E."/>
        </authorList>
    </citation>
    <scope>NUCLEOTIDE SEQUENCE [LARGE SCALE GENOMIC DNA]</scope>
    <source>
        <strain evidence="3 4">NRRL 64651</strain>
    </source>
</reference>
<dbReference type="Proteomes" id="UP001498421">
    <property type="component" value="Unassembled WGS sequence"/>
</dbReference>
<feature type="compositionally biased region" description="Polar residues" evidence="1">
    <location>
        <begin position="498"/>
        <end position="507"/>
    </location>
</feature>
<protein>
    <recommendedName>
        <fullName evidence="2">Protein kinase domain-containing protein</fullName>
    </recommendedName>
</protein>
<dbReference type="PROSITE" id="PS50011">
    <property type="entry name" value="PROTEIN_KINASE_DOM"/>
    <property type="match status" value="1"/>
</dbReference>
<organism evidence="3 4">
    <name type="scientific">Neonectria magnoliae</name>
    <dbReference type="NCBI Taxonomy" id="2732573"/>
    <lineage>
        <taxon>Eukaryota</taxon>
        <taxon>Fungi</taxon>
        <taxon>Dikarya</taxon>
        <taxon>Ascomycota</taxon>
        <taxon>Pezizomycotina</taxon>
        <taxon>Sordariomycetes</taxon>
        <taxon>Hypocreomycetidae</taxon>
        <taxon>Hypocreales</taxon>
        <taxon>Nectriaceae</taxon>
        <taxon>Neonectria</taxon>
    </lineage>
</organism>
<accession>A0ABR1I2P4</accession>
<dbReference type="CDD" id="cd00180">
    <property type="entry name" value="PKc"/>
    <property type="match status" value="1"/>
</dbReference>
<feature type="region of interest" description="Disordered" evidence="1">
    <location>
        <begin position="393"/>
        <end position="412"/>
    </location>
</feature>
<evidence type="ECO:0000259" key="2">
    <source>
        <dbReference type="PROSITE" id="PS50011"/>
    </source>
</evidence>
<feature type="domain" description="Protein kinase" evidence="2">
    <location>
        <begin position="161"/>
        <end position="472"/>
    </location>
</feature>
<dbReference type="InterPro" id="IPR008271">
    <property type="entry name" value="Ser/Thr_kinase_AS"/>
</dbReference>
<dbReference type="SUPFAM" id="SSF56112">
    <property type="entry name" value="Protein kinase-like (PK-like)"/>
    <property type="match status" value="1"/>
</dbReference>
<dbReference type="PANTHER" id="PTHR24359:SF1">
    <property type="entry name" value="INHIBITOR OF NUCLEAR FACTOR KAPPA-B KINASE EPSILON SUBUNIT HOMOLOG 1-RELATED"/>
    <property type="match status" value="1"/>
</dbReference>
<dbReference type="PROSITE" id="PS00108">
    <property type="entry name" value="PROTEIN_KINASE_ST"/>
    <property type="match status" value="1"/>
</dbReference>
<proteinExistence type="predicted"/>
<evidence type="ECO:0000313" key="3">
    <source>
        <dbReference type="EMBL" id="KAK7427793.1"/>
    </source>
</evidence>
<dbReference type="Gene3D" id="3.30.200.20">
    <property type="entry name" value="Phosphorylase Kinase, domain 1"/>
    <property type="match status" value="1"/>
</dbReference>
<sequence length="507" mass="57336">MAPLYTQLNKSLLTCPLEARFPKFLPVDELDKITLEKIQAELPLRTQLFSPSLSHKVATDAKRIFCILVLMEDPTPIVQLIKEGITDEHLPLCRNGDDDNDSEYNVLASVGGNKRFPSSMAWGQGEKVENFLKKQWAVQSPILDKPGSHFVLDPECPLPLTECETEHAKGGMGVVHKARIHPAHHRLFKANDETYIAIKEIHRKEDFIREKDNLDIIQSLQNKHLIPLLASCERGSAYYLLFPWANGGTLRDFWEDHDSKHRTPDLVRWALEQILGLVDGIHALHNSSIRHGDIKPQNILVFKESKEANSATLVLADVGISKFHKEATDLRKSATITAESTISYEAPEADDDRQKNKPRPRRYDMWSAGCMFLEFTVWLAYNCRAVNGFHKRRKTQNDPVSPGNFFSREPKQSAEIHPAVTEAIRHLREHPLCKDGTALGDLVTLINDRLLQIQPEDRAKAPELYGRVKKIVDVAVDNPEYLGQEVNPPLPIPDFFNQPGSRKGSSS</sequence>